<dbReference type="GO" id="GO:0005524">
    <property type="term" value="F:ATP binding"/>
    <property type="evidence" value="ECO:0007669"/>
    <property type="project" value="UniProtKB-KW"/>
</dbReference>
<protein>
    <recommendedName>
        <fullName evidence="5">protein adenylyltransferase</fullName>
        <ecNumber evidence="5">2.7.7.108</ecNumber>
    </recommendedName>
</protein>
<sequence>MGLTDFVDPYLDPATGFLRNLVGARTRAVLDQAEADLVGARLLDLPAAKIPPTGDLTELRGIHRYLFQDVYGWAGQLRTVDIRKNVDGGGYFVPVSMIERSARFATEELGQDDYLRGMDRAVFIQRLAHHYDQLNYIHPFREGNGRAQRVFWDRVADDAGWRLNWVGVTGQANDAASRAAAERRDLIPLIEMFDRIVTPLGPA</sequence>
<comment type="catalytic activity">
    <reaction evidence="6">
        <text>L-threonyl-[protein] + ATP = 3-O-(5'-adenylyl)-L-threonyl-[protein] + diphosphate</text>
        <dbReference type="Rhea" id="RHEA:54292"/>
        <dbReference type="Rhea" id="RHEA-COMP:11060"/>
        <dbReference type="Rhea" id="RHEA-COMP:13847"/>
        <dbReference type="ChEBI" id="CHEBI:30013"/>
        <dbReference type="ChEBI" id="CHEBI:30616"/>
        <dbReference type="ChEBI" id="CHEBI:33019"/>
        <dbReference type="ChEBI" id="CHEBI:138113"/>
        <dbReference type="EC" id="2.7.7.108"/>
    </reaction>
</comment>
<evidence type="ECO:0000256" key="3">
    <source>
        <dbReference type="ARBA" id="ARBA00022741"/>
    </source>
</evidence>
<dbReference type="PROSITE" id="PS51459">
    <property type="entry name" value="FIDO"/>
    <property type="match status" value="1"/>
</dbReference>
<dbReference type="SUPFAM" id="SSF140931">
    <property type="entry name" value="Fic-like"/>
    <property type="match status" value="1"/>
</dbReference>
<dbReference type="Proteomes" id="UP000543598">
    <property type="component" value="Unassembled WGS sequence"/>
</dbReference>
<evidence type="ECO:0000256" key="4">
    <source>
        <dbReference type="ARBA" id="ARBA00022840"/>
    </source>
</evidence>
<evidence type="ECO:0000256" key="5">
    <source>
        <dbReference type="ARBA" id="ARBA00034531"/>
    </source>
</evidence>
<keyword evidence="2" id="KW-0548">Nucleotidyltransferase</keyword>
<keyword evidence="3" id="KW-0547">Nucleotide-binding</keyword>
<accession>A0A7Y2LZQ5</accession>
<evidence type="ECO:0000313" key="10">
    <source>
        <dbReference type="Proteomes" id="UP000543598"/>
    </source>
</evidence>
<dbReference type="AlphaFoldDB" id="A0A7Y2LZQ5"/>
<dbReference type="Gene3D" id="1.10.3290.10">
    <property type="entry name" value="Fido-like domain"/>
    <property type="match status" value="1"/>
</dbReference>
<dbReference type="GO" id="GO:0070733">
    <property type="term" value="F:AMPylase activity"/>
    <property type="evidence" value="ECO:0007669"/>
    <property type="project" value="UniProtKB-EC"/>
</dbReference>
<dbReference type="EMBL" id="JABEMB010000003">
    <property type="protein sequence ID" value="NNH03099.1"/>
    <property type="molecule type" value="Genomic_DNA"/>
</dbReference>
<keyword evidence="10" id="KW-1185">Reference proteome</keyword>
<reference evidence="9 10" key="1">
    <citation type="submission" date="2020-05" db="EMBL/GenBank/DDBJ databases">
        <title>MicrobeNet Type strains.</title>
        <authorList>
            <person name="Nicholson A.C."/>
        </authorList>
    </citation>
    <scope>NUCLEOTIDE SEQUENCE [LARGE SCALE GENOMIC DNA]</scope>
    <source>
        <strain evidence="9 10">JCM 14282</strain>
    </source>
</reference>
<comment type="caution">
    <text evidence="9">The sequence shown here is derived from an EMBL/GenBank/DDBJ whole genome shotgun (WGS) entry which is preliminary data.</text>
</comment>
<dbReference type="PANTHER" id="PTHR39560:SF1">
    <property type="entry name" value="PROTEIN ADENYLYLTRANSFERASE FIC-RELATED"/>
    <property type="match status" value="1"/>
</dbReference>
<keyword evidence="1" id="KW-0808">Transferase</keyword>
<evidence type="ECO:0000313" key="9">
    <source>
        <dbReference type="EMBL" id="NNH03099.1"/>
    </source>
</evidence>
<dbReference type="InterPro" id="IPR003812">
    <property type="entry name" value="Fido"/>
</dbReference>
<comment type="catalytic activity">
    <reaction evidence="7">
        <text>L-tyrosyl-[protein] + ATP = O-(5'-adenylyl)-L-tyrosyl-[protein] + diphosphate</text>
        <dbReference type="Rhea" id="RHEA:54288"/>
        <dbReference type="Rhea" id="RHEA-COMP:10136"/>
        <dbReference type="Rhea" id="RHEA-COMP:13846"/>
        <dbReference type="ChEBI" id="CHEBI:30616"/>
        <dbReference type="ChEBI" id="CHEBI:33019"/>
        <dbReference type="ChEBI" id="CHEBI:46858"/>
        <dbReference type="ChEBI" id="CHEBI:83624"/>
        <dbReference type="EC" id="2.7.7.108"/>
    </reaction>
</comment>
<dbReference type="PANTHER" id="PTHR39560">
    <property type="entry name" value="PROTEIN ADENYLYLTRANSFERASE FIC-RELATED"/>
    <property type="match status" value="1"/>
</dbReference>
<name>A0A7Y2LZQ5_9MICO</name>
<dbReference type="GO" id="GO:0051302">
    <property type="term" value="P:regulation of cell division"/>
    <property type="evidence" value="ECO:0007669"/>
    <property type="project" value="TreeGrafter"/>
</dbReference>
<gene>
    <name evidence="9" type="ORF">HLA99_04435</name>
</gene>
<proteinExistence type="predicted"/>
<feature type="domain" description="Fido" evidence="8">
    <location>
        <begin position="54"/>
        <end position="195"/>
    </location>
</feature>
<dbReference type="InterPro" id="IPR036597">
    <property type="entry name" value="Fido-like_dom_sf"/>
</dbReference>
<evidence type="ECO:0000256" key="2">
    <source>
        <dbReference type="ARBA" id="ARBA00022695"/>
    </source>
</evidence>
<evidence type="ECO:0000259" key="8">
    <source>
        <dbReference type="PROSITE" id="PS51459"/>
    </source>
</evidence>
<evidence type="ECO:0000256" key="6">
    <source>
        <dbReference type="ARBA" id="ARBA00047939"/>
    </source>
</evidence>
<organism evidence="9 10">
    <name type="scientific">Microbacterium ulmi</name>
    <dbReference type="NCBI Taxonomy" id="179095"/>
    <lineage>
        <taxon>Bacteria</taxon>
        <taxon>Bacillati</taxon>
        <taxon>Actinomycetota</taxon>
        <taxon>Actinomycetes</taxon>
        <taxon>Micrococcales</taxon>
        <taxon>Microbacteriaceae</taxon>
        <taxon>Microbacterium</taxon>
    </lineage>
</organism>
<evidence type="ECO:0000256" key="1">
    <source>
        <dbReference type="ARBA" id="ARBA00022679"/>
    </source>
</evidence>
<dbReference type="Pfam" id="PF02661">
    <property type="entry name" value="Fic"/>
    <property type="match status" value="1"/>
</dbReference>
<keyword evidence="4" id="KW-0067">ATP-binding</keyword>
<evidence type="ECO:0000256" key="7">
    <source>
        <dbReference type="ARBA" id="ARBA00048696"/>
    </source>
</evidence>
<dbReference type="EC" id="2.7.7.108" evidence="5"/>